<dbReference type="InterPro" id="IPR027417">
    <property type="entry name" value="P-loop_NTPase"/>
</dbReference>
<dbReference type="EMBL" id="JAHHHD010000008">
    <property type="protein sequence ID" value="MBW4658896.1"/>
    <property type="molecule type" value="Genomic_DNA"/>
</dbReference>
<dbReference type="GO" id="GO:0046316">
    <property type="term" value="F:gluconokinase activity"/>
    <property type="evidence" value="ECO:0007669"/>
    <property type="project" value="UniProtKB-EC"/>
</dbReference>
<dbReference type="FunFam" id="3.40.50.300:FF:000522">
    <property type="entry name" value="Gluconokinase"/>
    <property type="match status" value="1"/>
</dbReference>
<evidence type="ECO:0000313" key="12">
    <source>
        <dbReference type="Proteomes" id="UP000757435"/>
    </source>
</evidence>
<comment type="catalytic activity">
    <reaction evidence="9 10">
        <text>D-gluconate + ATP = 6-phospho-D-gluconate + ADP + H(+)</text>
        <dbReference type="Rhea" id="RHEA:19433"/>
        <dbReference type="ChEBI" id="CHEBI:15378"/>
        <dbReference type="ChEBI" id="CHEBI:18391"/>
        <dbReference type="ChEBI" id="CHEBI:30616"/>
        <dbReference type="ChEBI" id="CHEBI:58759"/>
        <dbReference type="ChEBI" id="CHEBI:456216"/>
        <dbReference type="EC" id="2.7.1.12"/>
    </reaction>
</comment>
<dbReference type="AlphaFoldDB" id="A0A951ULL7"/>
<dbReference type="EC" id="2.7.1.12" evidence="3 10"/>
<dbReference type="GO" id="GO:0005524">
    <property type="term" value="F:ATP binding"/>
    <property type="evidence" value="ECO:0007669"/>
    <property type="project" value="UniProtKB-KW"/>
</dbReference>
<reference evidence="11" key="2">
    <citation type="journal article" date="2022" name="Microbiol. Resour. Announc.">
        <title>Metagenome Sequencing to Explore Phylogenomics of Terrestrial Cyanobacteria.</title>
        <authorList>
            <person name="Ward R.D."/>
            <person name="Stajich J.E."/>
            <person name="Johansen J.R."/>
            <person name="Huntemann M."/>
            <person name="Clum A."/>
            <person name="Foster B."/>
            <person name="Foster B."/>
            <person name="Roux S."/>
            <person name="Palaniappan K."/>
            <person name="Varghese N."/>
            <person name="Mukherjee S."/>
            <person name="Reddy T.B.K."/>
            <person name="Daum C."/>
            <person name="Copeland A."/>
            <person name="Chen I.A."/>
            <person name="Ivanova N.N."/>
            <person name="Kyrpides N.C."/>
            <person name="Shapiro N."/>
            <person name="Eloe-Fadrosh E.A."/>
            <person name="Pietrasiak N."/>
        </authorList>
    </citation>
    <scope>NUCLEOTIDE SEQUENCE</scope>
    <source>
        <strain evidence="11">UHER 2000/2452</strain>
    </source>
</reference>
<name>A0A951ULL7_9CYAN</name>
<dbReference type="NCBIfam" id="TIGR01313">
    <property type="entry name" value="therm_gnt_kin"/>
    <property type="match status" value="1"/>
</dbReference>
<evidence type="ECO:0000256" key="3">
    <source>
        <dbReference type="ARBA" id="ARBA00012054"/>
    </source>
</evidence>
<keyword evidence="6 10" id="KW-0418">Kinase</keyword>
<dbReference type="CDD" id="cd02021">
    <property type="entry name" value="GntK"/>
    <property type="match status" value="1"/>
</dbReference>
<keyword evidence="7 10" id="KW-0067">ATP-binding</keyword>
<dbReference type="SUPFAM" id="SSF52540">
    <property type="entry name" value="P-loop containing nucleoside triphosphate hydrolases"/>
    <property type="match status" value="1"/>
</dbReference>
<evidence type="ECO:0000256" key="2">
    <source>
        <dbReference type="ARBA" id="ARBA00008420"/>
    </source>
</evidence>
<evidence type="ECO:0000256" key="6">
    <source>
        <dbReference type="ARBA" id="ARBA00022777"/>
    </source>
</evidence>
<organism evidence="11 12">
    <name type="scientific">Drouetiella hepatica Uher 2000/2452</name>
    <dbReference type="NCBI Taxonomy" id="904376"/>
    <lineage>
        <taxon>Bacteria</taxon>
        <taxon>Bacillati</taxon>
        <taxon>Cyanobacteriota</taxon>
        <taxon>Cyanophyceae</taxon>
        <taxon>Oculatellales</taxon>
        <taxon>Oculatellaceae</taxon>
        <taxon>Drouetiella</taxon>
    </lineage>
</organism>
<dbReference type="Gene3D" id="3.40.50.300">
    <property type="entry name" value="P-loop containing nucleotide triphosphate hydrolases"/>
    <property type="match status" value="1"/>
</dbReference>
<dbReference type="PANTHER" id="PTHR43442">
    <property type="entry name" value="GLUCONOKINASE-RELATED"/>
    <property type="match status" value="1"/>
</dbReference>
<comment type="caution">
    <text evidence="11">The sequence shown here is derived from an EMBL/GenBank/DDBJ whole genome shotgun (WGS) entry which is preliminary data.</text>
</comment>
<proteinExistence type="inferred from homology"/>
<comment type="pathway">
    <text evidence="1">Carbohydrate acid metabolism.</text>
</comment>
<dbReference type="Proteomes" id="UP000757435">
    <property type="component" value="Unassembled WGS sequence"/>
</dbReference>
<dbReference type="Pfam" id="PF13671">
    <property type="entry name" value="AAA_33"/>
    <property type="match status" value="1"/>
</dbReference>
<gene>
    <name evidence="11" type="ORF">KME15_09485</name>
</gene>
<sequence>MVILIMGVSGSGKTTIGKMLAETLQWQFSDADDFHPAANIEKMSRGVPLSDADRLPWLQLLQGAIEQWLSQGINVVLACSALKSEYRQWLQPSNQLQLTDQIKWVYLKGSSELIQQRLNQRQGHYMKANLLKSQFDTLEEPDNALQIEIGQPPEAIVQAIKTDFKIE</sequence>
<comment type="similarity">
    <text evidence="2 10">Belongs to the gluconokinase GntK/GntV family.</text>
</comment>
<evidence type="ECO:0000256" key="1">
    <source>
        <dbReference type="ARBA" id="ARBA00004761"/>
    </source>
</evidence>
<evidence type="ECO:0000256" key="10">
    <source>
        <dbReference type="RuleBase" id="RU363066"/>
    </source>
</evidence>
<dbReference type="PANTHER" id="PTHR43442:SF3">
    <property type="entry name" value="GLUCONOKINASE-RELATED"/>
    <property type="match status" value="1"/>
</dbReference>
<keyword evidence="4 10" id="KW-0808">Transferase</keyword>
<dbReference type="GO" id="GO:0019521">
    <property type="term" value="P:D-gluconate metabolic process"/>
    <property type="evidence" value="ECO:0007669"/>
    <property type="project" value="UniProtKB-KW"/>
</dbReference>
<evidence type="ECO:0000256" key="7">
    <source>
        <dbReference type="ARBA" id="ARBA00022840"/>
    </source>
</evidence>
<evidence type="ECO:0000256" key="8">
    <source>
        <dbReference type="ARBA" id="ARBA00023064"/>
    </source>
</evidence>
<keyword evidence="5 10" id="KW-0547">Nucleotide-binding</keyword>
<dbReference type="InterPro" id="IPR006001">
    <property type="entry name" value="Therm_gnt_kin"/>
</dbReference>
<evidence type="ECO:0000313" key="11">
    <source>
        <dbReference type="EMBL" id="MBW4658896.1"/>
    </source>
</evidence>
<reference evidence="11" key="1">
    <citation type="submission" date="2021-05" db="EMBL/GenBank/DDBJ databases">
        <authorList>
            <person name="Pietrasiak N."/>
            <person name="Ward R."/>
            <person name="Stajich J.E."/>
            <person name="Kurbessoian T."/>
        </authorList>
    </citation>
    <scope>NUCLEOTIDE SEQUENCE</scope>
    <source>
        <strain evidence="11">UHER 2000/2452</strain>
    </source>
</reference>
<evidence type="ECO:0000256" key="4">
    <source>
        <dbReference type="ARBA" id="ARBA00022679"/>
    </source>
</evidence>
<keyword evidence="8" id="KW-0311">Gluconate utilization</keyword>
<accession>A0A951ULL7</accession>
<protein>
    <recommendedName>
        <fullName evidence="3 10">Gluconokinase</fullName>
        <ecNumber evidence="3 10">2.7.1.12</ecNumber>
    </recommendedName>
</protein>
<evidence type="ECO:0000256" key="5">
    <source>
        <dbReference type="ARBA" id="ARBA00022741"/>
    </source>
</evidence>
<dbReference type="GO" id="GO:0005737">
    <property type="term" value="C:cytoplasm"/>
    <property type="evidence" value="ECO:0007669"/>
    <property type="project" value="TreeGrafter"/>
</dbReference>
<evidence type="ECO:0000256" key="9">
    <source>
        <dbReference type="ARBA" id="ARBA00048090"/>
    </source>
</evidence>